<comment type="caution">
    <text evidence="1">The sequence shown here is derived from an EMBL/GenBank/DDBJ whole genome shotgun (WGS) entry which is preliminary data.</text>
</comment>
<dbReference type="OrthoDB" id="9780310at2"/>
<reference evidence="1 2" key="1">
    <citation type="submission" date="2019-07" db="EMBL/GenBank/DDBJ databases">
        <title>Pseudomonas mangiferae sp. nov., isolated from bark of mango tree in Thailand.</title>
        <authorList>
            <person name="Srisuk N."/>
            <person name="Anurat P."/>
        </authorList>
    </citation>
    <scope>NUCLEOTIDE SEQUENCE [LARGE SCALE GENOMIC DNA]</scope>
    <source>
        <strain evidence="1 2">DMKU_BBB3-04</strain>
    </source>
</reference>
<dbReference type="RefSeq" id="WP_143487089.1">
    <property type="nucleotide sequence ID" value="NZ_VJOY01000003.1"/>
</dbReference>
<dbReference type="InterPro" id="IPR002763">
    <property type="entry name" value="DUF72"/>
</dbReference>
<dbReference type="Pfam" id="PF01904">
    <property type="entry name" value="DUF72"/>
    <property type="match status" value="1"/>
</dbReference>
<name>A0A553H1S4_9PSED</name>
<evidence type="ECO:0000313" key="2">
    <source>
        <dbReference type="Proteomes" id="UP000315235"/>
    </source>
</evidence>
<gene>
    <name evidence="1" type="ORF">FM069_04455</name>
</gene>
<dbReference type="Gene3D" id="3.20.20.410">
    <property type="entry name" value="Protein of unknown function UPF0759"/>
    <property type="match status" value="1"/>
</dbReference>
<organism evidence="1 2">
    <name type="scientific">Pseudomonas mangiferae</name>
    <dbReference type="NCBI Taxonomy" id="2593654"/>
    <lineage>
        <taxon>Bacteria</taxon>
        <taxon>Pseudomonadati</taxon>
        <taxon>Pseudomonadota</taxon>
        <taxon>Gammaproteobacteria</taxon>
        <taxon>Pseudomonadales</taxon>
        <taxon>Pseudomonadaceae</taxon>
        <taxon>Pseudomonas</taxon>
    </lineage>
</organism>
<dbReference type="PANTHER" id="PTHR30348">
    <property type="entry name" value="UNCHARACTERIZED PROTEIN YECE"/>
    <property type="match status" value="1"/>
</dbReference>
<dbReference type="InterPro" id="IPR036520">
    <property type="entry name" value="UPF0759_sf"/>
</dbReference>
<evidence type="ECO:0000313" key="1">
    <source>
        <dbReference type="EMBL" id="TRX75697.1"/>
    </source>
</evidence>
<keyword evidence="2" id="KW-1185">Reference proteome</keyword>
<dbReference type="PANTHER" id="PTHR30348:SF14">
    <property type="entry name" value="BLR8050 PROTEIN"/>
    <property type="match status" value="1"/>
</dbReference>
<proteinExistence type="predicted"/>
<dbReference type="AlphaFoldDB" id="A0A553H1S4"/>
<dbReference type="EMBL" id="VJOY01000003">
    <property type="protein sequence ID" value="TRX75697.1"/>
    <property type="molecule type" value="Genomic_DNA"/>
</dbReference>
<accession>A0A553H1S4</accession>
<dbReference type="SUPFAM" id="SSF117396">
    <property type="entry name" value="TM1631-like"/>
    <property type="match status" value="1"/>
</dbReference>
<dbReference type="Proteomes" id="UP000315235">
    <property type="component" value="Unassembled WGS sequence"/>
</dbReference>
<protein>
    <submittedName>
        <fullName evidence="1">DUF72 domain-containing protein</fullName>
    </submittedName>
</protein>
<sequence>MPTVTPIYLGCAGWSLPREQWPAFPEAGSHLQRYAARFPAVEINSSFYRPHRPETYARWAASVPSTFRFSVKVPKQITHERRLQGCDEALQGFLDQCTRLGDTLGCLLIQLPPSLRYEAPVAEAFFGALRARYAGDAVLEPRHDSWLEAEPLLRAQRIGRVAADPTPLSGGDRPAGWPGIRYYRLHGSPRIYYSSYPRDDLERLAQTLRAEQDQGASAWCIFDNTASGAAVPNALELDALLRPAAG</sequence>